<organism evidence="1 2">
    <name type="scientific">Cognatiyoonia koreensis</name>
    <dbReference type="NCBI Taxonomy" id="364200"/>
    <lineage>
        <taxon>Bacteria</taxon>
        <taxon>Pseudomonadati</taxon>
        <taxon>Pseudomonadota</taxon>
        <taxon>Alphaproteobacteria</taxon>
        <taxon>Rhodobacterales</taxon>
        <taxon>Paracoccaceae</taxon>
        <taxon>Cognatiyoonia</taxon>
    </lineage>
</organism>
<dbReference type="EMBL" id="FOIZ01000002">
    <property type="protein sequence ID" value="SEW45512.1"/>
    <property type="molecule type" value="Genomic_DNA"/>
</dbReference>
<dbReference type="InterPro" id="IPR011747">
    <property type="entry name" value="CHP02241"/>
</dbReference>
<evidence type="ECO:0000313" key="2">
    <source>
        <dbReference type="Proteomes" id="UP000199167"/>
    </source>
</evidence>
<evidence type="ECO:0000313" key="1">
    <source>
        <dbReference type="EMBL" id="SEW45512.1"/>
    </source>
</evidence>
<proteinExistence type="predicted"/>
<protein>
    <submittedName>
        <fullName evidence="1">Conserved hypothetical phage tail region protein</fullName>
    </submittedName>
</protein>
<dbReference type="PANTHER" id="PTHR38009:SF1">
    <property type="entry name" value="CONSERVED HYPOTHETICAL PHAGE TAIL PROTEIN"/>
    <property type="match status" value="1"/>
</dbReference>
<dbReference type="STRING" id="364200.SAMN04488515_3345"/>
<keyword evidence="2" id="KW-1185">Reference proteome</keyword>
<dbReference type="RefSeq" id="WP_089996985.1">
    <property type="nucleotide sequence ID" value="NZ_FOIZ01000002.1"/>
</dbReference>
<dbReference type="InterPro" id="IPR010667">
    <property type="entry name" value="Phage_T4_Gp19"/>
</dbReference>
<dbReference type="PANTHER" id="PTHR38009">
    <property type="entry name" value="CONSERVED HYPOTHETICAL PHAGE TAIL PROTEIN"/>
    <property type="match status" value="1"/>
</dbReference>
<gene>
    <name evidence="1" type="ORF">SAMN04488515_3345</name>
</gene>
<dbReference type="Proteomes" id="UP000199167">
    <property type="component" value="Unassembled WGS sequence"/>
</dbReference>
<sequence>MAEFTVNTHRRDPYKNFKFRVQWDGRYIAGVSKCSGLRRTTETVAFRDGGAPNLPGFGPGKTQFEPITLERGITHDPAFEDWANEVFNIQGDAAMSLRNLRKDVRIEIYNLAGQLVLAYHVFRCWVSEYQALPELDALGESMTAFERIVLQHEGWQRDKDVREPEET</sequence>
<name>A0A1I0RVR7_9RHOB</name>
<dbReference type="Pfam" id="PF06841">
    <property type="entry name" value="Phage_T4_gp19"/>
    <property type="match status" value="1"/>
</dbReference>
<dbReference type="OrthoDB" id="9790161at2"/>
<dbReference type="AlphaFoldDB" id="A0A1I0RVR7"/>
<dbReference type="NCBIfam" id="TIGR02241">
    <property type="entry name" value="conserved hypothetical phage tail region protein"/>
    <property type="match status" value="1"/>
</dbReference>
<accession>A0A1I0RVR7</accession>
<reference evidence="1 2" key="1">
    <citation type="submission" date="2016-10" db="EMBL/GenBank/DDBJ databases">
        <authorList>
            <person name="de Groot N.N."/>
        </authorList>
    </citation>
    <scope>NUCLEOTIDE SEQUENCE [LARGE SCALE GENOMIC DNA]</scope>
    <source>
        <strain evidence="1 2">DSM 17925</strain>
    </source>
</reference>
<dbReference type="GO" id="GO:0005198">
    <property type="term" value="F:structural molecule activity"/>
    <property type="evidence" value="ECO:0007669"/>
    <property type="project" value="InterPro"/>
</dbReference>